<dbReference type="NCBIfam" id="NF047558">
    <property type="entry name" value="TPR_END_plus"/>
    <property type="match status" value="1"/>
</dbReference>
<gene>
    <name evidence="2" type="ORF">SAMN05421771_2781</name>
</gene>
<evidence type="ECO:0008006" key="4">
    <source>
        <dbReference type="Google" id="ProtNLM"/>
    </source>
</evidence>
<proteinExistence type="predicted"/>
<dbReference type="RefSeq" id="WP_089839680.1">
    <property type="nucleotide sequence ID" value="NZ_FOZL01000001.1"/>
</dbReference>
<keyword evidence="3" id="KW-1185">Reference proteome</keyword>
<name>A0A1I6MJB7_9BACT</name>
<evidence type="ECO:0000313" key="2">
    <source>
        <dbReference type="EMBL" id="SFS15784.1"/>
    </source>
</evidence>
<reference evidence="2 3" key="1">
    <citation type="submission" date="2016-10" db="EMBL/GenBank/DDBJ databases">
        <authorList>
            <person name="de Groot N.N."/>
        </authorList>
    </citation>
    <scope>NUCLEOTIDE SEQUENCE [LARGE SCALE GENOMIC DNA]</scope>
    <source>
        <strain evidence="2 3">DSM 21001</strain>
    </source>
</reference>
<evidence type="ECO:0000256" key="1">
    <source>
        <dbReference type="SAM" id="MobiDB-lite"/>
    </source>
</evidence>
<dbReference type="EMBL" id="FOZL01000001">
    <property type="protein sequence ID" value="SFS15784.1"/>
    <property type="molecule type" value="Genomic_DNA"/>
</dbReference>
<dbReference type="Proteomes" id="UP000199024">
    <property type="component" value="Unassembled WGS sequence"/>
</dbReference>
<organism evidence="2 3">
    <name type="scientific">Granulicella pectinivorans</name>
    <dbReference type="NCBI Taxonomy" id="474950"/>
    <lineage>
        <taxon>Bacteria</taxon>
        <taxon>Pseudomonadati</taxon>
        <taxon>Acidobacteriota</taxon>
        <taxon>Terriglobia</taxon>
        <taxon>Terriglobales</taxon>
        <taxon>Acidobacteriaceae</taxon>
        <taxon>Granulicella</taxon>
    </lineage>
</organism>
<dbReference type="STRING" id="474950.SAMN05421771_2781"/>
<evidence type="ECO:0000313" key="3">
    <source>
        <dbReference type="Proteomes" id="UP000199024"/>
    </source>
</evidence>
<dbReference type="SUPFAM" id="SSF48452">
    <property type="entry name" value="TPR-like"/>
    <property type="match status" value="1"/>
</dbReference>
<dbReference type="OrthoDB" id="118500at2"/>
<dbReference type="InterPro" id="IPR011990">
    <property type="entry name" value="TPR-like_helical_dom_sf"/>
</dbReference>
<feature type="compositionally biased region" description="Polar residues" evidence="1">
    <location>
        <begin position="1"/>
        <end position="12"/>
    </location>
</feature>
<dbReference type="Gene3D" id="1.25.40.10">
    <property type="entry name" value="Tetratricopeptide repeat domain"/>
    <property type="match status" value="1"/>
</dbReference>
<dbReference type="AlphaFoldDB" id="A0A1I6MJB7"/>
<protein>
    <recommendedName>
        <fullName evidence="4">Tetratricopeptide repeat-containing protein</fullName>
    </recommendedName>
</protein>
<accession>A0A1I6MJB7</accession>
<feature type="region of interest" description="Disordered" evidence="1">
    <location>
        <begin position="1"/>
        <end position="23"/>
    </location>
</feature>
<sequence>MAQTKTVTTPTAKRSPRTLAGSLSPVADEARVQALKLYEAALKLMQDGKYEQAHTAFNSMLATAPPELGHSIRMYVNACVQQVAKGKTTFQSHEERYDYAISLLNNGHYADAREEFKAILHENDSADYAFYGLAVLSSMTGESHSCLEHLTEAIRLNAKNRIQARSDSDFQDMADDPRFTELLYPEA</sequence>